<dbReference type="SUPFAM" id="SSF103473">
    <property type="entry name" value="MFS general substrate transporter"/>
    <property type="match status" value="1"/>
</dbReference>
<feature type="transmembrane region" description="Helical" evidence="6">
    <location>
        <begin position="268"/>
        <end position="285"/>
    </location>
</feature>
<accession>A0ABU8WMV3</accession>
<feature type="transmembrane region" description="Helical" evidence="6">
    <location>
        <begin position="209"/>
        <end position="231"/>
    </location>
</feature>
<feature type="transmembrane region" description="Helical" evidence="6">
    <location>
        <begin position="357"/>
        <end position="380"/>
    </location>
</feature>
<reference evidence="7 8" key="1">
    <citation type="submission" date="2024-03" db="EMBL/GenBank/DDBJ databases">
        <title>Novel species of the genus Variovorax.</title>
        <authorList>
            <person name="Liu Q."/>
            <person name="Xin Y.-H."/>
        </authorList>
    </citation>
    <scope>NUCLEOTIDE SEQUENCE [LARGE SCALE GENOMIC DNA]</scope>
    <source>
        <strain evidence="7 8">KACC 18900</strain>
    </source>
</reference>
<feature type="transmembrane region" description="Helical" evidence="6">
    <location>
        <begin position="441"/>
        <end position="461"/>
    </location>
</feature>
<name>A0ABU8WMV3_9BURK</name>
<feature type="transmembrane region" description="Helical" evidence="6">
    <location>
        <begin position="71"/>
        <end position="90"/>
    </location>
</feature>
<sequence length="487" mass="51147">MNTVARLNDSLARKWALVAVRFLPFADVATKELPLGRLLRLSLFQVSVGMALALLNGTLNRVMIVELNVPAWLVSTMVGLPLVFAPFRALVGFRSDNHRSALGWKRVPYIWMGTLLQFGGLAIMPFALIVLSGDTNGPVLYGQIGAALAFLLVGAGLHTTQTAGLALATDLATPENRPRVVALFYVMLLLGTMISALGFGALLQDFKQIKLIQVVQGAALITMVLNLIALWKQEARNPQPGGRPAGEKRPSFRESWNTFIGGGRSARLLVAVGLGSAGFSMQDVLLEPYGGEVMHMAVSSTTTLTAIIAFGALAAFVLAARWFHHGGDAHRLAAIGAMLGIVAFAGVIFAEPLGSKVVFQLGTAMIGFGGGLFSVATLIAAMQVDAGVKNGLALGAWGAVQASAAGLAIAMGGALRDGVSFMAMHGTLGPAVSGPTIGYSFVYYLEIVLLFGTLMAIGPLVRKPRGERGQRAHRPSSGKFGLADFPG</sequence>
<evidence type="ECO:0000256" key="4">
    <source>
        <dbReference type="ARBA" id="ARBA00022989"/>
    </source>
</evidence>
<feature type="transmembrane region" description="Helical" evidence="6">
    <location>
        <begin position="297"/>
        <end position="320"/>
    </location>
</feature>
<dbReference type="InterPro" id="IPR036259">
    <property type="entry name" value="MFS_trans_sf"/>
</dbReference>
<dbReference type="Pfam" id="PF03209">
    <property type="entry name" value="PUCC"/>
    <property type="match status" value="1"/>
</dbReference>
<evidence type="ECO:0000313" key="8">
    <source>
        <dbReference type="Proteomes" id="UP001385892"/>
    </source>
</evidence>
<feature type="transmembrane region" description="Helical" evidence="6">
    <location>
        <begin position="110"/>
        <end position="132"/>
    </location>
</feature>
<dbReference type="Proteomes" id="UP001385892">
    <property type="component" value="Unassembled WGS sequence"/>
</dbReference>
<feature type="transmembrane region" description="Helical" evidence="6">
    <location>
        <begin position="392"/>
        <end position="415"/>
    </location>
</feature>
<organism evidence="7 8">
    <name type="scientific">Variovorax rhizosphaerae</name>
    <dbReference type="NCBI Taxonomy" id="1836200"/>
    <lineage>
        <taxon>Bacteria</taxon>
        <taxon>Pseudomonadati</taxon>
        <taxon>Pseudomonadota</taxon>
        <taxon>Betaproteobacteria</taxon>
        <taxon>Burkholderiales</taxon>
        <taxon>Comamonadaceae</taxon>
        <taxon>Variovorax</taxon>
    </lineage>
</organism>
<comment type="subcellular location">
    <subcellularLocation>
        <location evidence="1">Membrane</location>
        <topology evidence="1">Multi-pass membrane protein</topology>
    </subcellularLocation>
</comment>
<keyword evidence="8" id="KW-1185">Reference proteome</keyword>
<dbReference type="Gene3D" id="1.20.1250.20">
    <property type="entry name" value="MFS general substrate transporter like domains"/>
    <property type="match status" value="1"/>
</dbReference>
<evidence type="ECO:0000256" key="3">
    <source>
        <dbReference type="ARBA" id="ARBA00022692"/>
    </source>
</evidence>
<dbReference type="RefSeq" id="WP_340343958.1">
    <property type="nucleotide sequence ID" value="NZ_JBBKZT010000008.1"/>
</dbReference>
<keyword evidence="5 6" id="KW-0472">Membrane</keyword>
<dbReference type="EMBL" id="JBBKZT010000008">
    <property type="protein sequence ID" value="MEJ8848841.1"/>
    <property type="molecule type" value="Genomic_DNA"/>
</dbReference>
<dbReference type="PANTHER" id="PTHR23538">
    <property type="entry name" value="44.5 KD BACTERIOCHLOROPHYLL SYNTHASE SUBUNIT"/>
    <property type="match status" value="1"/>
</dbReference>
<dbReference type="CDD" id="cd06176">
    <property type="entry name" value="MFS_BCD_PucC-like"/>
    <property type="match status" value="1"/>
</dbReference>
<keyword evidence="4 6" id="KW-1133">Transmembrane helix</keyword>
<dbReference type="PIRSF" id="PIRSF016565">
    <property type="entry name" value="PucC"/>
    <property type="match status" value="1"/>
</dbReference>
<keyword evidence="3 6" id="KW-0812">Transmembrane</keyword>
<comment type="similarity">
    <text evidence="2">Belongs to the PucC family.</text>
</comment>
<proteinExistence type="inferred from homology"/>
<feature type="transmembrane region" description="Helical" evidence="6">
    <location>
        <begin position="38"/>
        <end position="59"/>
    </location>
</feature>
<feature type="transmembrane region" description="Helical" evidence="6">
    <location>
        <begin position="180"/>
        <end position="203"/>
    </location>
</feature>
<protein>
    <submittedName>
        <fullName evidence="7">BCD family MFS transporter</fullName>
    </submittedName>
</protein>
<dbReference type="PANTHER" id="PTHR23538:SF1">
    <property type="entry name" value="44.5 KD BACTERIOCHLOROPHYLL SYNTHASE SUBUNIT"/>
    <property type="match status" value="1"/>
</dbReference>
<evidence type="ECO:0000256" key="2">
    <source>
        <dbReference type="ARBA" id="ARBA00008412"/>
    </source>
</evidence>
<comment type="caution">
    <text evidence="7">The sequence shown here is derived from an EMBL/GenBank/DDBJ whole genome shotgun (WGS) entry which is preliminary data.</text>
</comment>
<evidence type="ECO:0000256" key="1">
    <source>
        <dbReference type="ARBA" id="ARBA00004141"/>
    </source>
</evidence>
<feature type="transmembrane region" description="Helical" evidence="6">
    <location>
        <begin position="144"/>
        <end position="168"/>
    </location>
</feature>
<evidence type="ECO:0000256" key="5">
    <source>
        <dbReference type="ARBA" id="ARBA00023136"/>
    </source>
</evidence>
<feature type="transmembrane region" description="Helical" evidence="6">
    <location>
        <begin position="332"/>
        <end position="351"/>
    </location>
</feature>
<evidence type="ECO:0000256" key="6">
    <source>
        <dbReference type="SAM" id="Phobius"/>
    </source>
</evidence>
<evidence type="ECO:0000313" key="7">
    <source>
        <dbReference type="EMBL" id="MEJ8848841.1"/>
    </source>
</evidence>
<dbReference type="InterPro" id="IPR026036">
    <property type="entry name" value="PucC"/>
</dbReference>
<gene>
    <name evidence="7" type="ORF">WKW82_19435</name>
</gene>
<dbReference type="InterPro" id="IPR004896">
    <property type="entry name" value="PucC-rel"/>
</dbReference>